<dbReference type="AlphaFoldDB" id="A0AAQ3KGS3"/>
<accession>A0AAQ3KGS3</accession>
<sequence>MEKRVLPVLHKEDNKLCEILNQKCKRWHPWMRSSGKDLSKNVKTIADCMIALNDGLKVCIVNGKNTNIWKDPWIGTIPLEIWPTFINVKELEKHEMVFELIKDKKWNADVLNNCFRRSLKNLIEEGCINEEEIKKG</sequence>
<keyword evidence="2" id="KW-1185">Reference proteome</keyword>
<evidence type="ECO:0000313" key="1">
    <source>
        <dbReference type="EMBL" id="WOL07085.1"/>
    </source>
</evidence>
<gene>
    <name evidence="1" type="ORF">Cni_G15821</name>
</gene>
<name>A0AAQ3KGS3_9LILI</name>
<organism evidence="1 2">
    <name type="scientific">Canna indica</name>
    <name type="common">Indian-shot</name>
    <dbReference type="NCBI Taxonomy" id="4628"/>
    <lineage>
        <taxon>Eukaryota</taxon>
        <taxon>Viridiplantae</taxon>
        <taxon>Streptophyta</taxon>
        <taxon>Embryophyta</taxon>
        <taxon>Tracheophyta</taxon>
        <taxon>Spermatophyta</taxon>
        <taxon>Magnoliopsida</taxon>
        <taxon>Liliopsida</taxon>
        <taxon>Zingiberales</taxon>
        <taxon>Cannaceae</taxon>
        <taxon>Canna</taxon>
    </lineage>
</organism>
<evidence type="ECO:0000313" key="2">
    <source>
        <dbReference type="Proteomes" id="UP001327560"/>
    </source>
</evidence>
<dbReference type="Proteomes" id="UP001327560">
    <property type="component" value="Chromosome 5"/>
</dbReference>
<reference evidence="1 2" key="1">
    <citation type="submission" date="2023-10" db="EMBL/GenBank/DDBJ databases">
        <title>Chromosome-scale genome assembly provides insights into flower coloration mechanisms of Canna indica.</title>
        <authorList>
            <person name="Li C."/>
        </authorList>
    </citation>
    <scope>NUCLEOTIDE SEQUENCE [LARGE SCALE GENOMIC DNA]</scope>
    <source>
        <tissue evidence="1">Flower</tissue>
    </source>
</reference>
<protein>
    <submittedName>
        <fullName evidence="1">Uncharacterized protein</fullName>
    </submittedName>
</protein>
<dbReference type="EMBL" id="CP136894">
    <property type="protein sequence ID" value="WOL07085.1"/>
    <property type="molecule type" value="Genomic_DNA"/>
</dbReference>
<proteinExistence type="predicted"/>